<feature type="region of interest" description="Disordered" evidence="1">
    <location>
        <begin position="273"/>
        <end position="310"/>
    </location>
</feature>
<evidence type="ECO:0000313" key="2">
    <source>
        <dbReference type="EMBL" id="ORZ29968.1"/>
    </source>
</evidence>
<comment type="caution">
    <text evidence="2">The sequence shown here is derived from an EMBL/GenBank/DDBJ whole genome shotgun (WGS) entry which is preliminary data.</text>
</comment>
<accession>A0A1Y2H5W7</accession>
<protein>
    <submittedName>
        <fullName evidence="2">Uncharacterized protein</fullName>
    </submittedName>
</protein>
<sequence>MDKGGSSGDDDEELDLPSATGMSNPDRAVQLLGFGMPPRSRKRHALSARFSTFASAARSRVLNGYIAIDTPNTTVLAHTLVQPRALPVSAMDTYLAGLVDEFAGSTDRLIKVLSIIAAGSPLESVSGSIIAQKYQDASLDRHAMVKSAMRWAMRPMVVVQELDAHGAYRAVWEKLFKQLTSEEQALAADSSLVLMVGVEMDHYPDALFADSQDYDAHTTMFRVRERIALVHLNRSVITSATPGIALPDPHLMSLVSNLSPPAPRPVARLYQFTPLTGPRLSNREDAMDTGSQSASESATSTDDDDDDDDFDIAAQVHLPHVNSAQAAESTSGITLDLASPLSATELMAALPPLPQAPLPPRPANLALPTPLQDHFDRRTTWKLARYCDGRLAVQQASRRVLANQFVPPRALNPSTLDSYLATLKAQPLFRSFSPAVIQPLLKNGFGQWMSHADLRAMVSKSLKKSALDAIHYSIIRPAYIVAIVDRTVRPDMWDAVVANVDRVDVPESAQLALLLSVECRGLEEPTAGTPVLPMEKRKFTLRERVAIVTRQIVSRRGRRQAQSSGANRPDQPSADEDADAPFDDRDPATATSLSDSEPDSAAPSIARHSNTPPALADSQHQCINLLALPLALTGPIPASRLMHRYRSGQLQVSPHATVLADQLATMRNFTTSVTNDYIQIAHTVTEGKSTREIFTYAIKRGPMQPFTMDLIMDAMEVGRNREHRRTFRKTVVYCMVRPLFVVGGDLDREQYAQVYEELVAEAVARGTVAYGSSIPKEARLVRLLGLEMCGFEYPHAEDALPAWEDRRFVIRERYALVV</sequence>
<gene>
    <name evidence="2" type="ORF">BCR44DRAFT_87015</name>
</gene>
<feature type="region of interest" description="Disordered" evidence="1">
    <location>
        <begin position="552"/>
        <end position="615"/>
    </location>
</feature>
<dbReference type="EMBL" id="MCFL01000113">
    <property type="protein sequence ID" value="ORZ29968.1"/>
    <property type="molecule type" value="Genomic_DNA"/>
</dbReference>
<dbReference type="Proteomes" id="UP000193411">
    <property type="component" value="Unassembled WGS sequence"/>
</dbReference>
<evidence type="ECO:0000313" key="3">
    <source>
        <dbReference type="Proteomes" id="UP000193411"/>
    </source>
</evidence>
<feature type="compositionally biased region" description="Polar residues" evidence="1">
    <location>
        <begin position="289"/>
        <end position="300"/>
    </location>
</feature>
<organism evidence="2 3">
    <name type="scientific">Catenaria anguillulae PL171</name>
    <dbReference type="NCBI Taxonomy" id="765915"/>
    <lineage>
        <taxon>Eukaryota</taxon>
        <taxon>Fungi</taxon>
        <taxon>Fungi incertae sedis</taxon>
        <taxon>Blastocladiomycota</taxon>
        <taxon>Blastocladiomycetes</taxon>
        <taxon>Blastocladiales</taxon>
        <taxon>Catenariaceae</taxon>
        <taxon>Catenaria</taxon>
    </lineage>
</organism>
<feature type="region of interest" description="Disordered" evidence="1">
    <location>
        <begin position="1"/>
        <end position="25"/>
    </location>
</feature>
<feature type="compositionally biased region" description="Acidic residues" evidence="1">
    <location>
        <begin position="301"/>
        <end position="310"/>
    </location>
</feature>
<keyword evidence="3" id="KW-1185">Reference proteome</keyword>
<proteinExistence type="predicted"/>
<evidence type="ECO:0000256" key="1">
    <source>
        <dbReference type="SAM" id="MobiDB-lite"/>
    </source>
</evidence>
<reference evidence="2 3" key="1">
    <citation type="submission" date="2016-07" db="EMBL/GenBank/DDBJ databases">
        <title>Pervasive Adenine N6-methylation of Active Genes in Fungi.</title>
        <authorList>
            <consortium name="DOE Joint Genome Institute"/>
            <person name="Mondo S.J."/>
            <person name="Dannebaum R.O."/>
            <person name="Kuo R.C."/>
            <person name="Labutti K."/>
            <person name="Haridas S."/>
            <person name="Kuo A."/>
            <person name="Salamov A."/>
            <person name="Ahrendt S.R."/>
            <person name="Lipzen A."/>
            <person name="Sullivan W."/>
            <person name="Andreopoulos W.B."/>
            <person name="Clum A."/>
            <person name="Lindquist E."/>
            <person name="Daum C."/>
            <person name="Ramamoorthy G.K."/>
            <person name="Gryganskyi A."/>
            <person name="Culley D."/>
            <person name="Magnuson J.K."/>
            <person name="James T.Y."/>
            <person name="O'Malley M.A."/>
            <person name="Stajich J.E."/>
            <person name="Spatafora J.W."/>
            <person name="Visel A."/>
            <person name="Grigoriev I.V."/>
        </authorList>
    </citation>
    <scope>NUCLEOTIDE SEQUENCE [LARGE SCALE GENOMIC DNA]</scope>
    <source>
        <strain evidence="2 3">PL171</strain>
    </source>
</reference>
<name>A0A1Y2H5W7_9FUNG</name>
<dbReference type="AlphaFoldDB" id="A0A1Y2H5W7"/>